<accession>A0AA88W9W0</accession>
<dbReference type="Pfam" id="PF10551">
    <property type="entry name" value="MULE"/>
    <property type="match status" value="1"/>
</dbReference>
<dbReference type="InterPro" id="IPR018289">
    <property type="entry name" value="MULE_transposase_dom"/>
</dbReference>
<evidence type="ECO:0000313" key="3">
    <source>
        <dbReference type="Proteomes" id="UP001188597"/>
    </source>
</evidence>
<evidence type="ECO:0000259" key="1">
    <source>
        <dbReference type="Pfam" id="PF10551"/>
    </source>
</evidence>
<name>A0AA88W9W0_9ASTE</name>
<reference evidence="2" key="1">
    <citation type="submission" date="2022-12" db="EMBL/GenBank/DDBJ databases">
        <title>Draft genome assemblies for two species of Escallonia (Escalloniales).</title>
        <authorList>
            <person name="Chanderbali A."/>
            <person name="Dervinis C."/>
            <person name="Anghel I."/>
            <person name="Soltis D."/>
            <person name="Soltis P."/>
            <person name="Zapata F."/>
        </authorList>
    </citation>
    <scope>NUCLEOTIDE SEQUENCE</scope>
    <source>
        <strain evidence="2">UCBG64.0493</strain>
        <tissue evidence="2">Leaf</tissue>
    </source>
</reference>
<evidence type="ECO:0000313" key="2">
    <source>
        <dbReference type="EMBL" id="KAK3022792.1"/>
    </source>
</evidence>
<proteinExistence type="predicted"/>
<feature type="domain" description="MULE transposase" evidence="1">
    <location>
        <begin position="18"/>
        <end position="107"/>
    </location>
</feature>
<dbReference type="PANTHER" id="PTHR31973:SF187">
    <property type="entry name" value="MUTATOR TRANSPOSASE MUDRA PROTEIN"/>
    <property type="match status" value="1"/>
</dbReference>
<protein>
    <recommendedName>
        <fullName evidence="1">MULE transposase domain-containing protein</fullName>
    </recommendedName>
</protein>
<dbReference type="AlphaFoldDB" id="A0AA88W9W0"/>
<gene>
    <name evidence="2" type="ORF">RJ639_046894</name>
</gene>
<dbReference type="PANTHER" id="PTHR31973">
    <property type="entry name" value="POLYPROTEIN, PUTATIVE-RELATED"/>
    <property type="match status" value="1"/>
</dbReference>
<dbReference type="EMBL" id="JAVXUP010000692">
    <property type="protein sequence ID" value="KAK3022792.1"/>
    <property type="molecule type" value="Genomic_DNA"/>
</dbReference>
<dbReference type="Proteomes" id="UP001188597">
    <property type="component" value="Unassembled WGS sequence"/>
</dbReference>
<organism evidence="2 3">
    <name type="scientific">Escallonia herrerae</name>
    <dbReference type="NCBI Taxonomy" id="1293975"/>
    <lineage>
        <taxon>Eukaryota</taxon>
        <taxon>Viridiplantae</taxon>
        <taxon>Streptophyta</taxon>
        <taxon>Embryophyta</taxon>
        <taxon>Tracheophyta</taxon>
        <taxon>Spermatophyta</taxon>
        <taxon>Magnoliopsida</taxon>
        <taxon>eudicotyledons</taxon>
        <taxon>Gunneridae</taxon>
        <taxon>Pentapetalae</taxon>
        <taxon>asterids</taxon>
        <taxon>campanulids</taxon>
        <taxon>Escalloniales</taxon>
        <taxon>Escalloniaceae</taxon>
        <taxon>Escallonia</taxon>
    </lineage>
</organism>
<sequence length="119" mass="13483">MSKREFRKGELRTIRPFIGLDGCHLKGLYGGQLLSAVARDGNDNMFPVAVVVVEAKLGDSWSWFLTELIDDLRGSESLVFISDRQKGLVESFKDLLPTTEHRFCMRHSQTSKRNGVVNR</sequence>
<keyword evidence="3" id="KW-1185">Reference proteome</keyword>
<comment type="caution">
    <text evidence="2">The sequence shown here is derived from an EMBL/GenBank/DDBJ whole genome shotgun (WGS) entry which is preliminary data.</text>
</comment>